<evidence type="ECO:0000256" key="2">
    <source>
        <dbReference type="ARBA" id="ARBA00022692"/>
    </source>
</evidence>
<dbReference type="Proteomes" id="UP001652623">
    <property type="component" value="Chromosome 11"/>
</dbReference>
<evidence type="ECO:0000313" key="7">
    <source>
        <dbReference type="Proteomes" id="UP001652623"/>
    </source>
</evidence>
<evidence type="ECO:0000313" key="9">
    <source>
        <dbReference type="RefSeq" id="XP_060668630.1"/>
    </source>
</evidence>
<reference evidence="8" key="1">
    <citation type="submission" date="2025-04" db="UniProtKB">
        <authorList>
            <consortium name="RefSeq"/>
        </authorList>
    </citation>
    <scope>IDENTIFICATION</scope>
    <source>
        <tissue evidence="8">In vitro plantlets</tissue>
        <tissue evidence="9">Seedling</tissue>
    </source>
</reference>
<dbReference type="GeneID" id="107432269"/>
<evidence type="ECO:0000313" key="8">
    <source>
        <dbReference type="RefSeq" id="XP_015898858.1"/>
    </source>
</evidence>
<name>A0A6P4B959_ZIZJJ</name>
<dbReference type="KEGG" id="zju:107432269"/>
<proteinExistence type="predicted"/>
<dbReference type="RefSeq" id="XP_060668630.1">
    <property type="nucleotide sequence ID" value="XM_060812647.1"/>
</dbReference>
<evidence type="ECO:0000256" key="1">
    <source>
        <dbReference type="ARBA" id="ARBA00004167"/>
    </source>
</evidence>
<accession>A0A6P4B959</accession>
<dbReference type="Pfam" id="PF03168">
    <property type="entry name" value="LEA_2"/>
    <property type="match status" value="1"/>
</dbReference>
<comment type="subcellular location">
    <subcellularLocation>
        <location evidence="1">Membrane</location>
        <topology evidence="1">Single-pass membrane protein</topology>
    </subcellularLocation>
</comment>
<keyword evidence="2 5" id="KW-0812">Transmembrane</keyword>
<protein>
    <submittedName>
        <fullName evidence="8 9">NDR1/HIN1-like protein 26</fullName>
    </submittedName>
</protein>
<gene>
    <name evidence="8 9" type="primary">LOC107432269</name>
</gene>
<evidence type="ECO:0000259" key="6">
    <source>
        <dbReference type="Pfam" id="PF03168"/>
    </source>
</evidence>
<keyword evidence="7" id="KW-1185">Reference proteome</keyword>
<dbReference type="AlphaFoldDB" id="A0A6P4B959"/>
<evidence type="ECO:0000256" key="4">
    <source>
        <dbReference type="ARBA" id="ARBA00023136"/>
    </source>
</evidence>
<evidence type="ECO:0000256" key="3">
    <source>
        <dbReference type="ARBA" id="ARBA00022989"/>
    </source>
</evidence>
<dbReference type="RefSeq" id="XP_015898858.1">
    <property type="nucleotide sequence ID" value="XM_016043372.2"/>
</dbReference>
<dbReference type="PANTHER" id="PTHR31415:SF4">
    <property type="entry name" value="NDR1_HIN1-LIKE PROTEIN 3"/>
    <property type="match status" value="1"/>
</dbReference>
<dbReference type="InterPro" id="IPR044839">
    <property type="entry name" value="NDR1-like"/>
</dbReference>
<sequence>MATASEAQDKTVTGYPAQSSHVVAGYPAGTSYPYAAPPPPRPYSNTFQPFGVTQPRRAERTILCRLIIAMAVVLSIFSVIFFLTWLILKPHLPEFRVDSATVSPLNATQSELTATWNFTLFSRNPNSKLSIYYDRLQASVHYDDDLRIGTTTLPPFSLKKKNDTRLSFEVGAVSEYVGQEAVNEILDGKARGSVKFGVRLLAWVRFRSGFWRMRPHLLRVDCSPLEFGFGRNSVTGTLKGQSTACEVYL</sequence>
<keyword evidence="4 5" id="KW-0472">Membrane</keyword>
<dbReference type="GO" id="GO:0005886">
    <property type="term" value="C:plasma membrane"/>
    <property type="evidence" value="ECO:0007669"/>
    <property type="project" value="TreeGrafter"/>
</dbReference>
<feature type="transmembrane region" description="Helical" evidence="5">
    <location>
        <begin position="66"/>
        <end position="88"/>
    </location>
</feature>
<dbReference type="GO" id="GO:0009506">
    <property type="term" value="C:plasmodesma"/>
    <property type="evidence" value="ECO:0007669"/>
    <property type="project" value="TreeGrafter"/>
</dbReference>
<organism evidence="7 8">
    <name type="scientific">Ziziphus jujuba</name>
    <name type="common">Chinese jujube</name>
    <name type="synonym">Ziziphus sativa</name>
    <dbReference type="NCBI Taxonomy" id="326968"/>
    <lineage>
        <taxon>Eukaryota</taxon>
        <taxon>Viridiplantae</taxon>
        <taxon>Streptophyta</taxon>
        <taxon>Embryophyta</taxon>
        <taxon>Tracheophyta</taxon>
        <taxon>Spermatophyta</taxon>
        <taxon>Magnoliopsida</taxon>
        <taxon>eudicotyledons</taxon>
        <taxon>Gunneridae</taxon>
        <taxon>Pentapetalae</taxon>
        <taxon>rosids</taxon>
        <taxon>fabids</taxon>
        <taxon>Rosales</taxon>
        <taxon>Rhamnaceae</taxon>
        <taxon>Paliureae</taxon>
        <taxon>Ziziphus</taxon>
    </lineage>
</organism>
<dbReference type="GO" id="GO:0098542">
    <property type="term" value="P:defense response to other organism"/>
    <property type="evidence" value="ECO:0007669"/>
    <property type="project" value="InterPro"/>
</dbReference>
<feature type="domain" description="Late embryogenesis abundant protein LEA-2 subgroup" evidence="6">
    <location>
        <begin position="122"/>
        <end position="200"/>
    </location>
</feature>
<dbReference type="PANTHER" id="PTHR31415">
    <property type="entry name" value="OS05G0367900 PROTEIN"/>
    <property type="match status" value="1"/>
</dbReference>
<dbReference type="InterPro" id="IPR004864">
    <property type="entry name" value="LEA_2"/>
</dbReference>
<keyword evidence="3 5" id="KW-1133">Transmembrane helix</keyword>
<evidence type="ECO:0000256" key="5">
    <source>
        <dbReference type="SAM" id="Phobius"/>
    </source>
</evidence>